<dbReference type="InterPro" id="IPR012712">
    <property type="entry name" value="HpaR/FarR"/>
</dbReference>
<dbReference type="GO" id="GO:0045892">
    <property type="term" value="P:negative regulation of DNA-templated transcription"/>
    <property type="evidence" value="ECO:0007669"/>
    <property type="project" value="InterPro"/>
</dbReference>
<evidence type="ECO:0000256" key="1">
    <source>
        <dbReference type="ARBA" id="ARBA00023015"/>
    </source>
</evidence>
<name>A0A562NUN8_9RHOB</name>
<dbReference type="RefSeq" id="WP_145396866.1">
    <property type="nucleotide sequence ID" value="NZ_VLKU01000003.1"/>
</dbReference>
<protein>
    <submittedName>
        <fullName evidence="5">Homoprotocatechuate degradation regulator HpaR</fullName>
    </submittedName>
</protein>
<comment type="caution">
    <text evidence="5">The sequence shown here is derived from an EMBL/GenBank/DDBJ whole genome shotgun (WGS) entry which is preliminary data.</text>
</comment>
<dbReference type="EMBL" id="VLKU01000003">
    <property type="protein sequence ID" value="TWI35801.1"/>
    <property type="molecule type" value="Genomic_DNA"/>
</dbReference>
<dbReference type="Gene3D" id="1.10.10.10">
    <property type="entry name" value="Winged helix-like DNA-binding domain superfamily/Winged helix DNA-binding domain"/>
    <property type="match status" value="1"/>
</dbReference>
<evidence type="ECO:0000256" key="3">
    <source>
        <dbReference type="ARBA" id="ARBA00023163"/>
    </source>
</evidence>
<dbReference type="SMART" id="SM00347">
    <property type="entry name" value="HTH_MARR"/>
    <property type="match status" value="1"/>
</dbReference>
<accession>A0A562NUN8</accession>
<reference evidence="5 6" key="1">
    <citation type="journal article" date="2015" name="Stand. Genomic Sci.">
        <title>Genomic Encyclopedia of Bacterial and Archaeal Type Strains, Phase III: the genomes of soil and plant-associated and newly described type strains.</title>
        <authorList>
            <person name="Whitman W.B."/>
            <person name="Woyke T."/>
            <person name="Klenk H.P."/>
            <person name="Zhou Y."/>
            <person name="Lilburn T.G."/>
            <person name="Beck B.J."/>
            <person name="De Vos P."/>
            <person name="Vandamme P."/>
            <person name="Eisen J.A."/>
            <person name="Garrity G."/>
            <person name="Hugenholtz P."/>
            <person name="Kyrpides N.C."/>
        </authorList>
    </citation>
    <scope>NUCLEOTIDE SEQUENCE [LARGE SCALE GENOMIC DNA]</scope>
    <source>
        <strain evidence="5 6">CGMCC 1.5364</strain>
    </source>
</reference>
<dbReference type="PROSITE" id="PS01117">
    <property type="entry name" value="HTH_MARR_1"/>
    <property type="match status" value="1"/>
</dbReference>
<keyword evidence="1" id="KW-0805">Transcription regulation</keyword>
<keyword evidence="2" id="KW-0238">DNA-binding</keyword>
<feature type="domain" description="HTH marR-type" evidence="4">
    <location>
        <begin position="9"/>
        <end position="141"/>
    </location>
</feature>
<dbReference type="InterPro" id="IPR023187">
    <property type="entry name" value="Tscrpt_reg_MarR-type_CS"/>
</dbReference>
<gene>
    <name evidence="5" type="ORF">IQ24_01159</name>
</gene>
<dbReference type="InterPro" id="IPR000835">
    <property type="entry name" value="HTH_MarR-typ"/>
</dbReference>
<evidence type="ECO:0000313" key="5">
    <source>
        <dbReference type="EMBL" id="TWI35801.1"/>
    </source>
</evidence>
<dbReference type="InterPro" id="IPR039422">
    <property type="entry name" value="MarR/SlyA-like"/>
</dbReference>
<dbReference type="PROSITE" id="PS50995">
    <property type="entry name" value="HTH_MARR_2"/>
    <property type="match status" value="1"/>
</dbReference>
<evidence type="ECO:0000259" key="4">
    <source>
        <dbReference type="PROSITE" id="PS50995"/>
    </source>
</evidence>
<dbReference type="SUPFAM" id="SSF46785">
    <property type="entry name" value="Winged helix' DNA-binding domain"/>
    <property type="match status" value="1"/>
</dbReference>
<dbReference type="InterPro" id="IPR036388">
    <property type="entry name" value="WH-like_DNA-bd_sf"/>
</dbReference>
<organism evidence="5 6">
    <name type="scientific">Paracoccus sulfuroxidans</name>
    <dbReference type="NCBI Taxonomy" id="384678"/>
    <lineage>
        <taxon>Bacteria</taxon>
        <taxon>Pseudomonadati</taxon>
        <taxon>Pseudomonadota</taxon>
        <taxon>Alphaproteobacteria</taxon>
        <taxon>Rhodobacterales</taxon>
        <taxon>Paracoccaceae</taxon>
        <taxon>Paracoccus</taxon>
    </lineage>
</organism>
<dbReference type="InterPro" id="IPR036390">
    <property type="entry name" value="WH_DNA-bd_sf"/>
</dbReference>
<dbReference type="GO" id="GO:0006950">
    <property type="term" value="P:response to stress"/>
    <property type="evidence" value="ECO:0007669"/>
    <property type="project" value="TreeGrafter"/>
</dbReference>
<evidence type="ECO:0000313" key="6">
    <source>
        <dbReference type="Proteomes" id="UP000316225"/>
    </source>
</evidence>
<dbReference type="GO" id="GO:0003677">
    <property type="term" value="F:DNA binding"/>
    <property type="evidence" value="ECO:0007669"/>
    <property type="project" value="UniProtKB-KW"/>
</dbReference>
<evidence type="ECO:0000256" key="2">
    <source>
        <dbReference type="ARBA" id="ARBA00023125"/>
    </source>
</evidence>
<dbReference type="PANTHER" id="PTHR33164">
    <property type="entry name" value="TRANSCRIPTIONAL REGULATOR, MARR FAMILY"/>
    <property type="match status" value="1"/>
</dbReference>
<dbReference type="Pfam" id="PF01047">
    <property type="entry name" value="MarR"/>
    <property type="match status" value="1"/>
</dbReference>
<proteinExistence type="predicted"/>
<keyword evidence="6" id="KW-1185">Reference proteome</keyword>
<keyword evidence="3" id="KW-0804">Transcription</keyword>
<dbReference type="NCBIfam" id="TIGR02337">
    <property type="entry name" value="HpaR"/>
    <property type="match status" value="1"/>
</dbReference>
<dbReference type="AlphaFoldDB" id="A0A562NUN8"/>
<dbReference type="Proteomes" id="UP000316225">
    <property type="component" value="Unassembled WGS sequence"/>
</dbReference>
<dbReference type="PANTHER" id="PTHR33164:SF13">
    <property type="entry name" value="4-HYDROXYPHENYLACETATE CATABOLISM PROTEIN"/>
    <property type="match status" value="1"/>
</dbReference>
<sequence>MSDRPKEIERSLTIQLLRTREAVMAHFRPLLQSLDVTEQQWRVLRCLYPDIVSDAARLAHDAAILPPSLTRILKLLETNGLVTIQRPQDDRRKVEIRLSPKGVEFIGNALPESRRIYSAVRQAVGEVRMDYLYDLLSETARLCEELSSALPDSAEGEATSEPRAD</sequence>
<dbReference type="GO" id="GO:0003700">
    <property type="term" value="F:DNA-binding transcription factor activity"/>
    <property type="evidence" value="ECO:0007669"/>
    <property type="project" value="InterPro"/>
</dbReference>